<dbReference type="Proteomes" id="UP000001805">
    <property type="component" value="Chromosome 6, Linkage Group II"/>
</dbReference>
<dbReference type="Pfam" id="PF04438">
    <property type="entry name" value="zf-HIT"/>
    <property type="match status" value="1"/>
</dbReference>
<dbReference type="HOGENOM" id="CLU_063513_1_1_1"/>
<evidence type="ECO:0000256" key="4">
    <source>
        <dbReference type="PROSITE-ProRule" id="PRU00453"/>
    </source>
</evidence>
<dbReference type="PaxDb" id="5141-EFNCRP00000001814"/>
<evidence type="ECO:0000256" key="2">
    <source>
        <dbReference type="ARBA" id="ARBA00022771"/>
    </source>
</evidence>
<keyword evidence="1" id="KW-0479">Metal-binding</keyword>
<keyword evidence="2 4" id="KW-0863">Zinc-finger</keyword>
<dbReference type="GO" id="GO:0070761">
    <property type="term" value="C:pre-snoRNP complex"/>
    <property type="evidence" value="ECO:0000318"/>
    <property type="project" value="GO_Central"/>
</dbReference>
<dbReference type="Gene3D" id="3.30.60.190">
    <property type="match status" value="1"/>
</dbReference>
<protein>
    <recommendedName>
        <fullName evidence="6">HIT-type domain-containing protein</fullName>
    </recommendedName>
</protein>
<evidence type="ECO:0000256" key="5">
    <source>
        <dbReference type="SAM" id="MobiDB-lite"/>
    </source>
</evidence>
<gene>
    <name evidence="7" type="ORF">NCU01780</name>
</gene>
<dbReference type="GO" id="GO:0000492">
    <property type="term" value="P:box C/D snoRNP assembly"/>
    <property type="evidence" value="ECO:0000318"/>
    <property type="project" value="GO_Central"/>
</dbReference>
<dbReference type="PANTHER" id="PTHR13483">
    <property type="entry name" value="BOX C_D SNORNA PROTEIN 1-RELATED"/>
    <property type="match status" value="1"/>
</dbReference>
<dbReference type="SMR" id="Q1K5P9"/>
<dbReference type="GeneID" id="3873309"/>
<dbReference type="RefSeq" id="XP_957203.1">
    <property type="nucleotide sequence ID" value="XM_952110.2"/>
</dbReference>
<organism evidence="7 8">
    <name type="scientific">Neurospora crassa (strain ATCC 24698 / 74-OR23-1A / CBS 708.71 / DSM 1257 / FGSC 987)</name>
    <dbReference type="NCBI Taxonomy" id="367110"/>
    <lineage>
        <taxon>Eukaryota</taxon>
        <taxon>Fungi</taxon>
        <taxon>Dikarya</taxon>
        <taxon>Ascomycota</taxon>
        <taxon>Pezizomycotina</taxon>
        <taxon>Sordariomycetes</taxon>
        <taxon>Sordariomycetidae</taxon>
        <taxon>Sordariales</taxon>
        <taxon>Sordariaceae</taxon>
        <taxon>Neurospora</taxon>
    </lineage>
</organism>
<evidence type="ECO:0000313" key="8">
    <source>
        <dbReference type="Proteomes" id="UP000001805"/>
    </source>
</evidence>
<dbReference type="PROSITE" id="PS51083">
    <property type="entry name" value="ZF_HIT"/>
    <property type="match status" value="1"/>
</dbReference>
<reference evidence="7 8" key="1">
    <citation type="journal article" date="2003" name="Nature">
        <title>The genome sequence of the filamentous fungus Neurospora crassa.</title>
        <authorList>
            <person name="Galagan J.E."/>
            <person name="Calvo S.E."/>
            <person name="Borkovich K.A."/>
            <person name="Selker E.U."/>
            <person name="Read N.D."/>
            <person name="Jaffe D."/>
            <person name="FitzHugh W."/>
            <person name="Ma L.J."/>
            <person name="Smirnov S."/>
            <person name="Purcell S."/>
            <person name="Rehman B."/>
            <person name="Elkins T."/>
            <person name="Engels R."/>
            <person name="Wang S."/>
            <person name="Nielsen C.B."/>
            <person name="Butler J."/>
            <person name="Endrizzi M."/>
            <person name="Qui D."/>
            <person name="Ianakiev P."/>
            <person name="Bell-Pedersen D."/>
            <person name="Nelson M.A."/>
            <person name="Werner-Washburne M."/>
            <person name="Selitrennikoff C.P."/>
            <person name="Kinsey J.A."/>
            <person name="Braun E.L."/>
            <person name="Zelter A."/>
            <person name="Schulte U."/>
            <person name="Kothe G.O."/>
            <person name="Jedd G."/>
            <person name="Mewes W."/>
            <person name="Staben C."/>
            <person name="Marcotte E."/>
            <person name="Greenberg D."/>
            <person name="Roy A."/>
            <person name="Foley K."/>
            <person name="Naylor J."/>
            <person name="Stange-Thomann N."/>
            <person name="Barrett R."/>
            <person name="Gnerre S."/>
            <person name="Kamal M."/>
            <person name="Kamvysselis M."/>
            <person name="Mauceli E."/>
            <person name="Bielke C."/>
            <person name="Rudd S."/>
            <person name="Frishman D."/>
            <person name="Krystofova S."/>
            <person name="Rasmussen C."/>
            <person name="Metzenberg R.L."/>
            <person name="Perkins D.D."/>
            <person name="Kroken S."/>
            <person name="Cogoni C."/>
            <person name="Macino G."/>
            <person name="Catcheside D."/>
            <person name="Li W."/>
            <person name="Pratt R.J."/>
            <person name="Osmani S.A."/>
            <person name="DeSouza C.P."/>
            <person name="Glass L."/>
            <person name="Orbach M.J."/>
            <person name="Berglund J.A."/>
            <person name="Voelker R."/>
            <person name="Yarden O."/>
            <person name="Plamann M."/>
            <person name="Seiler S."/>
            <person name="Dunlap J."/>
            <person name="Radford A."/>
            <person name="Aramayo R."/>
            <person name="Natvig D.O."/>
            <person name="Alex L.A."/>
            <person name="Mannhaupt G."/>
            <person name="Ebbole D.J."/>
            <person name="Freitag M."/>
            <person name="Paulsen I."/>
            <person name="Sachs M.S."/>
            <person name="Lander E.S."/>
            <person name="Nusbaum C."/>
            <person name="Birren B."/>
        </authorList>
    </citation>
    <scope>NUCLEOTIDE SEQUENCE [LARGE SCALE GENOMIC DNA]</scope>
    <source>
        <strain evidence="8">ATCC 24698 / 74-OR23-1A / CBS 708.71 / DSM 1257 / FGSC 987</strain>
    </source>
</reference>
<dbReference type="GO" id="GO:0000463">
    <property type="term" value="P:maturation of LSU-rRNA from tricistronic rRNA transcript (SSU-rRNA, 5.8S rRNA, LSU-rRNA)"/>
    <property type="evidence" value="ECO:0000318"/>
    <property type="project" value="GO_Central"/>
</dbReference>
<feature type="compositionally biased region" description="Polar residues" evidence="5">
    <location>
        <begin position="37"/>
        <end position="51"/>
    </location>
</feature>
<evidence type="ECO:0000313" key="7">
    <source>
        <dbReference type="EMBL" id="EAA27967.1"/>
    </source>
</evidence>
<dbReference type="SUPFAM" id="SSF144232">
    <property type="entry name" value="HIT/MYND zinc finger-like"/>
    <property type="match status" value="1"/>
</dbReference>
<dbReference type="EMBL" id="CM002237">
    <property type="protein sequence ID" value="EAA27967.1"/>
    <property type="molecule type" value="Genomic_DNA"/>
</dbReference>
<accession>Q1K5P9</accession>
<dbReference type="FunFam" id="3.30.60.190:FF:000005">
    <property type="entry name" value="Putative HIT finger domain protein"/>
    <property type="match status" value="1"/>
</dbReference>
<feature type="compositionally biased region" description="Low complexity" evidence="5">
    <location>
        <begin position="175"/>
        <end position="187"/>
    </location>
</feature>
<dbReference type="AlphaFoldDB" id="Q1K5P9"/>
<dbReference type="PANTHER" id="PTHR13483:SF11">
    <property type="entry name" value="ZINC FINGER HIT DOMAIN-CONTAINING PROTEIN 3"/>
    <property type="match status" value="1"/>
</dbReference>
<evidence type="ECO:0000256" key="3">
    <source>
        <dbReference type="ARBA" id="ARBA00022833"/>
    </source>
</evidence>
<evidence type="ECO:0000259" key="6">
    <source>
        <dbReference type="PROSITE" id="PS51083"/>
    </source>
</evidence>
<dbReference type="GO" id="GO:0005634">
    <property type="term" value="C:nucleus"/>
    <property type="evidence" value="ECO:0000318"/>
    <property type="project" value="GO_Central"/>
</dbReference>
<feature type="compositionally biased region" description="Polar residues" evidence="5">
    <location>
        <begin position="84"/>
        <end position="101"/>
    </location>
</feature>
<dbReference type="CDD" id="cd23024">
    <property type="entry name" value="zf-HIT_ZNHIT2-3"/>
    <property type="match status" value="1"/>
</dbReference>
<dbReference type="OrthoDB" id="18412at2759"/>
<keyword evidence="8" id="KW-1185">Reference proteome</keyword>
<dbReference type="InterPro" id="IPR007529">
    <property type="entry name" value="Znf_HIT"/>
</dbReference>
<feature type="region of interest" description="Disordered" evidence="5">
    <location>
        <begin position="33"/>
        <end position="127"/>
    </location>
</feature>
<feature type="region of interest" description="Disordered" evidence="5">
    <location>
        <begin position="155"/>
        <end position="191"/>
    </location>
</feature>
<proteinExistence type="predicted"/>
<sequence>MSAEPVEDGPKMGSDESQRLFADELKALIAGARDEASVTQDNDQDTIQVNGQPSSKDQSDIIIQPQIEQEPKKEPTYVMRKPNDQQQEAQAAEPTVNQEPASPSRKRPSPGDEPESSPKPVKKEAKQCGVCQAQPGKYRCPRCPLMYCSVACNKSHKENHPPPSEVQPKPSTNTQQQQQQQQQQPQPIDTDPLAFLLPHAHHITRLLSKYPHLESRLNHILSQTLPPANNPNGLPVDPNTGFATTASGLPVRVNVPGYASSSGKSYFKKDTQPWSREVGLRRGAAALRSARTDPSETGDGIRELCETVLWLLNGQERGELARPSGNSNGVGTSRRDVTQLVREEVVKEEQEVVKRLLEEEIKGEGGDR</sequence>
<dbReference type="VEuPathDB" id="FungiDB:NCU01780"/>
<dbReference type="InterPro" id="IPR051639">
    <property type="entry name" value="BCD1"/>
</dbReference>
<dbReference type="KEGG" id="ncr:NCU01780"/>
<feature type="compositionally biased region" description="Low complexity" evidence="5">
    <location>
        <begin position="52"/>
        <end position="68"/>
    </location>
</feature>
<evidence type="ECO:0000256" key="1">
    <source>
        <dbReference type="ARBA" id="ARBA00022723"/>
    </source>
</evidence>
<dbReference type="InParanoid" id="Q1K5P9"/>
<feature type="domain" description="HIT-type" evidence="6">
    <location>
        <begin position="128"/>
        <end position="164"/>
    </location>
</feature>
<keyword evidence="3" id="KW-0862">Zinc</keyword>
<name>Q1K5P9_NEUCR</name>
<dbReference type="GO" id="GO:0008270">
    <property type="term" value="F:zinc ion binding"/>
    <property type="evidence" value="ECO:0007669"/>
    <property type="project" value="UniProtKB-UniRule"/>
</dbReference>